<dbReference type="SUPFAM" id="SSF52075">
    <property type="entry name" value="Outer arm dynein light chain 1"/>
    <property type="match status" value="1"/>
</dbReference>
<dbReference type="InterPro" id="IPR050576">
    <property type="entry name" value="Cilia_flagella_integrity"/>
</dbReference>
<dbReference type="PROSITE" id="PS51450">
    <property type="entry name" value="LRR"/>
    <property type="match status" value="3"/>
</dbReference>
<gene>
    <name evidence="1" type="ORF">PACLA_8A088369</name>
</gene>
<dbReference type="AlphaFoldDB" id="A0A6S7IAC7"/>
<dbReference type="SMART" id="SM00365">
    <property type="entry name" value="LRR_SD22"/>
    <property type="match status" value="3"/>
</dbReference>
<dbReference type="Pfam" id="PF13855">
    <property type="entry name" value="LRR_8"/>
    <property type="match status" value="1"/>
</dbReference>
<dbReference type="PANTHER" id="PTHR45973">
    <property type="entry name" value="PROTEIN PHOSPHATASE 1 REGULATORY SUBUNIT SDS22-RELATED"/>
    <property type="match status" value="1"/>
</dbReference>
<dbReference type="InterPro" id="IPR003591">
    <property type="entry name" value="Leu-rich_rpt_typical-subtyp"/>
</dbReference>
<evidence type="ECO:0000313" key="1">
    <source>
        <dbReference type="EMBL" id="CAB4013959.1"/>
    </source>
</evidence>
<organism evidence="1 2">
    <name type="scientific">Paramuricea clavata</name>
    <name type="common">Red gorgonian</name>
    <name type="synonym">Violescent sea-whip</name>
    <dbReference type="NCBI Taxonomy" id="317549"/>
    <lineage>
        <taxon>Eukaryota</taxon>
        <taxon>Metazoa</taxon>
        <taxon>Cnidaria</taxon>
        <taxon>Anthozoa</taxon>
        <taxon>Octocorallia</taxon>
        <taxon>Malacalcyonacea</taxon>
        <taxon>Plexauridae</taxon>
        <taxon>Paramuricea</taxon>
    </lineage>
</organism>
<dbReference type="OrthoDB" id="5989683at2759"/>
<dbReference type="Gene3D" id="3.80.10.10">
    <property type="entry name" value="Ribonuclease Inhibitor"/>
    <property type="match status" value="1"/>
</dbReference>
<reference evidence="1" key="1">
    <citation type="submission" date="2020-04" db="EMBL/GenBank/DDBJ databases">
        <authorList>
            <person name="Alioto T."/>
            <person name="Alioto T."/>
            <person name="Gomez Garrido J."/>
        </authorList>
    </citation>
    <scope>NUCLEOTIDE SEQUENCE</scope>
    <source>
        <strain evidence="1">A484AB</strain>
    </source>
</reference>
<name>A0A6S7IAC7_PARCT</name>
<comment type="caution">
    <text evidence="1">The sequence shown here is derived from an EMBL/GenBank/DDBJ whole genome shotgun (WGS) entry which is preliminary data.</text>
</comment>
<dbReference type="Proteomes" id="UP001152795">
    <property type="component" value="Unassembled WGS sequence"/>
</dbReference>
<evidence type="ECO:0000313" key="2">
    <source>
        <dbReference type="Proteomes" id="UP001152795"/>
    </source>
</evidence>
<dbReference type="InterPro" id="IPR032675">
    <property type="entry name" value="LRR_dom_sf"/>
</dbReference>
<dbReference type="SMART" id="SM00369">
    <property type="entry name" value="LRR_TYP"/>
    <property type="match status" value="3"/>
</dbReference>
<accession>A0A6S7IAC7</accession>
<protein>
    <submittedName>
        <fullName evidence="1">Centriolin isoform X1</fullName>
    </submittedName>
</protein>
<dbReference type="PANTHER" id="PTHR45973:SF36">
    <property type="entry name" value="CENTRIOLIN"/>
    <property type="match status" value="1"/>
</dbReference>
<dbReference type="PRINTS" id="PR00019">
    <property type="entry name" value="LEURICHRPT"/>
</dbReference>
<dbReference type="InterPro" id="IPR001611">
    <property type="entry name" value="Leu-rich_rpt"/>
</dbReference>
<keyword evidence="2" id="KW-1185">Reference proteome</keyword>
<dbReference type="EMBL" id="CACRXK020008092">
    <property type="protein sequence ID" value="CAB4013959.1"/>
    <property type="molecule type" value="Genomic_DNA"/>
</dbReference>
<proteinExistence type="predicted"/>
<feature type="non-terminal residue" evidence="1">
    <location>
        <position position="202"/>
    </location>
</feature>
<sequence>MEKAGNEGMKSISPGNGGHFTSRKLPQINTGDGDHGMLELNHDGINHSSIDHTDKQFEKDTKTLEDVPRDSGSVAYISETLIKQITKEEKLDLITSLTIHFPKDKLNKKIKYIENLEKLKRLQTLNLSNNMIEKMQKLETVTELRELNLSRNCIKVIECLDNMAKLEVLNLSGNQITSIPRPTMKKIRNLKVLKLSHNKLES</sequence>